<comment type="caution">
    <text evidence="1">The sequence shown here is derived from an EMBL/GenBank/DDBJ whole genome shotgun (WGS) entry which is preliminary data.</text>
</comment>
<proteinExistence type="predicted"/>
<protein>
    <submittedName>
        <fullName evidence="1">Uncharacterized protein</fullName>
    </submittedName>
</protein>
<accession>A0A9N7VKU1</accession>
<sequence length="204" mass="22336">MVIGGRRRSPGRKPSMLERHVRLAQHHRLRETRGAREETPAGYEIQDRCCGHIVYQDDESVTVSIPNAKAIQITLVLSTSRPDVIGLQTSAPVPAMRVRSIQHLARARRGDSCSPLTPPLNLTCSVRFTQADLDRPRCSTQSSSSSSPAAEHDAMVGEGKLEGVASAGQGRQHQVLQLLLQDEQPRCWGNPLRAQHHGAFPCAS</sequence>
<dbReference type="Proteomes" id="UP001153269">
    <property type="component" value="Unassembled WGS sequence"/>
</dbReference>
<dbReference type="AlphaFoldDB" id="A0A9N7VKU1"/>
<dbReference type="EMBL" id="CADEAL010004225">
    <property type="protein sequence ID" value="CAB1454732.1"/>
    <property type="molecule type" value="Genomic_DNA"/>
</dbReference>
<evidence type="ECO:0000313" key="2">
    <source>
        <dbReference type="Proteomes" id="UP001153269"/>
    </source>
</evidence>
<gene>
    <name evidence="1" type="ORF">PLEPLA_LOCUS42499</name>
</gene>
<keyword evidence="2" id="KW-1185">Reference proteome</keyword>
<reference evidence="1" key="1">
    <citation type="submission" date="2020-03" db="EMBL/GenBank/DDBJ databases">
        <authorList>
            <person name="Weist P."/>
        </authorList>
    </citation>
    <scope>NUCLEOTIDE SEQUENCE</scope>
</reference>
<organism evidence="1 2">
    <name type="scientific">Pleuronectes platessa</name>
    <name type="common">European plaice</name>
    <dbReference type="NCBI Taxonomy" id="8262"/>
    <lineage>
        <taxon>Eukaryota</taxon>
        <taxon>Metazoa</taxon>
        <taxon>Chordata</taxon>
        <taxon>Craniata</taxon>
        <taxon>Vertebrata</taxon>
        <taxon>Euteleostomi</taxon>
        <taxon>Actinopterygii</taxon>
        <taxon>Neopterygii</taxon>
        <taxon>Teleostei</taxon>
        <taxon>Neoteleostei</taxon>
        <taxon>Acanthomorphata</taxon>
        <taxon>Carangaria</taxon>
        <taxon>Pleuronectiformes</taxon>
        <taxon>Pleuronectoidei</taxon>
        <taxon>Pleuronectidae</taxon>
        <taxon>Pleuronectes</taxon>
    </lineage>
</organism>
<name>A0A9N7VKU1_PLEPL</name>
<evidence type="ECO:0000313" key="1">
    <source>
        <dbReference type="EMBL" id="CAB1454732.1"/>
    </source>
</evidence>